<proteinExistence type="predicted"/>
<reference evidence="1 2" key="1">
    <citation type="submission" date="2021-08" db="EMBL/GenBank/DDBJ databases">
        <title>Whole genome sequence of novel Actinomyces species strain MAS-1.</title>
        <authorList>
            <person name="Saito M."/>
            <person name="Kuwahara N."/>
            <person name="Takizawa T."/>
            <person name="Gotouda H."/>
            <person name="Ochiai T."/>
        </authorList>
    </citation>
    <scope>NUCLEOTIDE SEQUENCE [LARGE SCALE GENOMIC DNA]</scope>
    <source>
        <strain evidence="1 2">MAS-1</strain>
    </source>
</reference>
<sequence>MALLHQPLGEVMDMELQPAGPGRVGVGDDGELHLVILLPCPVVREPTRAATMLAEEPDDAAQAPPGR</sequence>
<accession>A0ABN6K295</accession>
<keyword evidence="2" id="KW-1185">Reference proteome</keyword>
<protein>
    <submittedName>
        <fullName evidence="1">Uncharacterized protein</fullName>
    </submittedName>
</protein>
<gene>
    <name evidence="1" type="ORF">MANAM107_05140</name>
</gene>
<dbReference type="EMBL" id="AP025017">
    <property type="protein sequence ID" value="BDA63680.1"/>
    <property type="molecule type" value="Genomic_DNA"/>
</dbReference>
<evidence type="ECO:0000313" key="2">
    <source>
        <dbReference type="Proteomes" id="UP000824496"/>
    </source>
</evidence>
<name>A0ABN6K295_9ACTO</name>
<dbReference type="Proteomes" id="UP000824496">
    <property type="component" value="Chromosome"/>
</dbReference>
<organism evidence="1 2">
    <name type="scientific">Actinomyces capricornis</name>
    <dbReference type="NCBI Taxonomy" id="2755559"/>
    <lineage>
        <taxon>Bacteria</taxon>
        <taxon>Bacillati</taxon>
        <taxon>Actinomycetota</taxon>
        <taxon>Actinomycetes</taxon>
        <taxon>Actinomycetales</taxon>
        <taxon>Actinomycetaceae</taxon>
        <taxon>Actinomyces</taxon>
    </lineage>
</organism>
<evidence type="ECO:0000313" key="1">
    <source>
        <dbReference type="EMBL" id="BDA63680.1"/>
    </source>
</evidence>